<gene>
    <name evidence="2" type="ORF">FA13DRAFT_68634</name>
</gene>
<feature type="compositionally biased region" description="Acidic residues" evidence="1">
    <location>
        <begin position="122"/>
        <end position="131"/>
    </location>
</feature>
<feature type="compositionally biased region" description="Polar residues" evidence="1">
    <location>
        <begin position="138"/>
        <end position="153"/>
    </location>
</feature>
<organism evidence="2 3">
    <name type="scientific">Coprinellus micaceus</name>
    <name type="common">Glistening ink-cap mushroom</name>
    <name type="synonym">Coprinus micaceus</name>
    <dbReference type="NCBI Taxonomy" id="71717"/>
    <lineage>
        <taxon>Eukaryota</taxon>
        <taxon>Fungi</taxon>
        <taxon>Dikarya</taxon>
        <taxon>Basidiomycota</taxon>
        <taxon>Agaricomycotina</taxon>
        <taxon>Agaricomycetes</taxon>
        <taxon>Agaricomycetidae</taxon>
        <taxon>Agaricales</taxon>
        <taxon>Agaricineae</taxon>
        <taxon>Psathyrellaceae</taxon>
        <taxon>Coprinellus</taxon>
    </lineage>
</organism>
<dbReference type="EMBL" id="QPFP01000010">
    <property type="protein sequence ID" value="TEB34132.1"/>
    <property type="molecule type" value="Genomic_DNA"/>
</dbReference>
<feature type="compositionally biased region" description="Pro residues" evidence="1">
    <location>
        <begin position="35"/>
        <end position="49"/>
    </location>
</feature>
<sequence>MVATILTLMEVRLPLDPALQATSSAPRSKRGRGAPSPPSVRPRRLPTPGPSSSGYSHTASDEDSHNPSAARSRRRYTPYPSRRPTSSYPSPSIYHRPNPSFMRSRVRRRRAQISSPAGASDGDSDMEESGDNSDANVGAQQVGQPSQNSQPSVSDRLLRATASRFLTISEVERPIFCEPPPIPVLDTVDDLDGTLALPVFSAYSTPYYPPWSTTTPHPAPPGPHIVPWYPDIEHPDHSSMILPPLESNKDLPFGDLTLPPIRTNAFGQAGPSQQRLPSLFFPEVPNLSEYHRIPRSVRNQIRPLP</sequence>
<feature type="region of interest" description="Disordered" evidence="1">
    <location>
        <begin position="16"/>
        <end position="154"/>
    </location>
</feature>
<dbReference type="Proteomes" id="UP000298030">
    <property type="component" value="Unassembled WGS sequence"/>
</dbReference>
<evidence type="ECO:0000256" key="1">
    <source>
        <dbReference type="SAM" id="MobiDB-lite"/>
    </source>
</evidence>
<comment type="caution">
    <text evidence="2">The sequence shown here is derived from an EMBL/GenBank/DDBJ whole genome shotgun (WGS) entry which is preliminary data.</text>
</comment>
<keyword evidence="3" id="KW-1185">Reference proteome</keyword>
<feature type="compositionally biased region" description="Low complexity" evidence="1">
    <location>
        <begin position="77"/>
        <end position="92"/>
    </location>
</feature>
<evidence type="ECO:0000313" key="3">
    <source>
        <dbReference type="Proteomes" id="UP000298030"/>
    </source>
</evidence>
<name>A0A4Y7TKR3_COPMI</name>
<reference evidence="2 3" key="1">
    <citation type="journal article" date="2019" name="Nat. Ecol. Evol.">
        <title>Megaphylogeny resolves global patterns of mushroom evolution.</title>
        <authorList>
            <person name="Varga T."/>
            <person name="Krizsan K."/>
            <person name="Foldi C."/>
            <person name="Dima B."/>
            <person name="Sanchez-Garcia M."/>
            <person name="Sanchez-Ramirez S."/>
            <person name="Szollosi G.J."/>
            <person name="Szarkandi J.G."/>
            <person name="Papp V."/>
            <person name="Albert L."/>
            <person name="Andreopoulos W."/>
            <person name="Angelini C."/>
            <person name="Antonin V."/>
            <person name="Barry K.W."/>
            <person name="Bougher N.L."/>
            <person name="Buchanan P."/>
            <person name="Buyck B."/>
            <person name="Bense V."/>
            <person name="Catcheside P."/>
            <person name="Chovatia M."/>
            <person name="Cooper J."/>
            <person name="Damon W."/>
            <person name="Desjardin D."/>
            <person name="Finy P."/>
            <person name="Geml J."/>
            <person name="Haridas S."/>
            <person name="Hughes K."/>
            <person name="Justo A."/>
            <person name="Karasinski D."/>
            <person name="Kautmanova I."/>
            <person name="Kiss B."/>
            <person name="Kocsube S."/>
            <person name="Kotiranta H."/>
            <person name="LaButti K.M."/>
            <person name="Lechner B.E."/>
            <person name="Liimatainen K."/>
            <person name="Lipzen A."/>
            <person name="Lukacs Z."/>
            <person name="Mihaltcheva S."/>
            <person name="Morgado L.N."/>
            <person name="Niskanen T."/>
            <person name="Noordeloos M.E."/>
            <person name="Ohm R.A."/>
            <person name="Ortiz-Santana B."/>
            <person name="Ovrebo C."/>
            <person name="Racz N."/>
            <person name="Riley R."/>
            <person name="Savchenko A."/>
            <person name="Shiryaev A."/>
            <person name="Soop K."/>
            <person name="Spirin V."/>
            <person name="Szebenyi C."/>
            <person name="Tomsovsky M."/>
            <person name="Tulloss R.E."/>
            <person name="Uehling J."/>
            <person name="Grigoriev I.V."/>
            <person name="Vagvolgyi C."/>
            <person name="Papp T."/>
            <person name="Martin F.M."/>
            <person name="Miettinen O."/>
            <person name="Hibbett D.S."/>
            <person name="Nagy L.G."/>
        </authorList>
    </citation>
    <scope>NUCLEOTIDE SEQUENCE [LARGE SCALE GENOMIC DNA]</scope>
    <source>
        <strain evidence="2 3">FP101781</strain>
    </source>
</reference>
<protein>
    <submittedName>
        <fullName evidence="2">Uncharacterized protein</fullName>
    </submittedName>
</protein>
<dbReference type="AlphaFoldDB" id="A0A4Y7TKR3"/>
<evidence type="ECO:0000313" key="2">
    <source>
        <dbReference type="EMBL" id="TEB34132.1"/>
    </source>
</evidence>
<proteinExistence type="predicted"/>
<accession>A0A4Y7TKR3</accession>